<feature type="compositionally biased region" description="Polar residues" evidence="1">
    <location>
        <begin position="8"/>
        <end position="24"/>
    </location>
</feature>
<evidence type="ECO:0000313" key="3">
    <source>
        <dbReference type="Proteomes" id="UP000749559"/>
    </source>
</evidence>
<reference evidence="2" key="1">
    <citation type="submission" date="2022-03" db="EMBL/GenBank/DDBJ databases">
        <authorList>
            <person name="Martin C."/>
        </authorList>
    </citation>
    <scope>NUCLEOTIDE SEQUENCE</scope>
</reference>
<dbReference type="AlphaFoldDB" id="A0A8J1XWW7"/>
<sequence>MVPEDTSTETVNGCQGQPGGSASSKAPPGFAPLESQVDGRFDEPLWIDVNFSHNFSDILKDIVGEGNILMLGNPENTTREEGEARDTTAPTWARWSQPQSKQNTSLPEPIHELKDILNVISGSDVGDFSSSSADTSTDSSIFNSDIPDYGSKHSWLSQEDRIWSVSTPDISSDISNQPELDESVFELQGLVELIDAMPRNFENPVARQLDDCPYGNLDIVGSPPLIASSTPVHNTNKQPPANIYKQNSNSYFSTPVRIRDQFMGYDESHIDNATPYERFLTSIASCKTCKQANKTHDLPKSSGNDNIVGSTEWLTGLSGGILGELPANTPKPKSKRMASFSQGADPSQAPVLHRNRHLSESALEYMRNNPPPAIPVSKSAVIKPPVSQSTVIRPPVAHSAVIRPPVTKSAVIQPSASQSSVTRAQITESTVIRAIGAPETHSSANNTAQYAPWSQAEGDLELINSEYDQQDWFNGQTGAFTKPLVDYTFYPVPDMKVIANGLTSHDATIDTELMFQ</sequence>
<evidence type="ECO:0000313" key="2">
    <source>
        <dbReference type="EMBL" id="CAH1792137.1"/>
    </source>
</evidence>
<dbReference type="Proteomes" id="UP000749559">
    <property type="component" value="Unassembled WGS sequence"/>
</dbReference>
<accession>A0A8J1XWW7</accession>
<comment type="caution">
    <text evidence="2">The sequence shown here is derived from an EMBL/GenBank/DDBJ whole genome shotgun (WGS) entry which is preliminary data.</text>
</comment>
<feature type="region of interest" description="Disordered" evidence="1">
    <location>
        <begin position="330"/>
        <end position="349"/>
    </location>
</feature>
<proteinExistence type="predicted"/>
<name>A0A8J1XWW7_OWEFU</name>
<organism evidence="2 3">
    <name type="scientific">Owenia fusiformis</name>
    <name type="common">Polychaete worm</name>
    <dbReference type="NCBI Taxonomy" id="6347"/>
    <lineage>
        <taxon>Eukaryota</taxon>
        <taxon>Metazoa</taxon>
        <taxon>Spiralia</taxon>
        <taxon>Lophotrochozoa</taxon>
        <taxon>Annelida</taxon>
        <taxon>Polychaeta</taxon>
        <taxon>Sedentaria</taxon>
        <taxon>Canalipalpata</taxon>
        <taxon>Sabellida</taxon>
        <taxon>Oweniida</taxon>
        <taxon>Oweniidae</taxon>
        <taxon>Owenia</taxon>
    </lineage>
</organism>
<evidence type="ECO:0000256" key="1">
    <source>
        <dbReference type="SAM" id="MobiDB-lite"/>
    </source>
</evidence>
<protein>
    <submittedName>
        <fullName evidence="2">Uncharacterized protein</fullName>
    </submittedName>
</protein>
<keyword evidence="3" id="KW-1185">Reference proteome</keyword>
<dbReference type="EMBL" id="CAIIXF020000008">
    <property type="protein sequence ID" value="CAH1792137.1"/>
    <property type="molecule type" value="Genomic_DNA"/>
</dbReference>
<gene>
    <name evidence="2" type="ORF">OFUS_LOCUS17150</name>
</gene>
<feature type="region of interest" description="Disordered" evidence="1">
    <location>
        <begin position="1"/>
        <end position="36"/>
    </location>
</feature>